<reference evidence="21" key="3">
    <citation type="submission" date="2025-09" db="UniProtKB">
        <authorList>
            <consortium name="Ensembl"/>
        </authorList>
    </citation>
    <scope>IDENTIFICATION</scope>
</reference>
<evidence type="ECO:0000256" key="13">
    <source>
        <dbReference type="ARBA" id="ARBA00051626"/>
    </source>
</evidence>
<dbReference type="PROSITE" id="PS50207">
    <property type="entry name" value="CASPASE_P10"/>
    <property type="match status" value="1"/>
</dbReference>
<dbReference type="GO" id="GO:0045651">
    <property type="term" value="P:positive regulation of macrophage differentiation"/>
    <property type="evidence" value="ECO:0007669"/>
    <property type="project" value="Ensembl"/>
</dbReference>
<keyword evidence="6" id="KW-0645">Protease</keyword>
<dbReference type="InterPro" id="IPR029030">
    <property type="entry name" value="Caspase-like_dom_sf"/>
</dbReference>
<dbReference type="CDD" id="cd08333">
    <property type="entry name" value="DED_Caspase_8_r1"/>
    <property type="match status" value="1"/>
</dbReference>
<evidence type="ECO:0000256" key="4">
    <source>
        <dbReference type="ARBA" id="ARBA00022490"/>
    </source>
</evidence>
<dbReference type="Pfam" id="PF01335">
    <property type="entry name" value="DED"/>
    <property type="match status" value="2"/>
</dbReference>
<dbReference type="GO" id="GO:0060546">
    <property type="term" value="P:negative regulation of necroptotic process"/>
    <property type="evidence" value="ECO:0007669"/>
    <property type="project" value="Ensembl"/>
</dbReference>
<dbReference type="InterPro" id="IPR011600">
    <property type="entry name" value="Pept_C14_caspase"/>
</dbReference>
<evidence type="ECO:0000259" key="20">
    <source>
        <dbReference type="PROSITE" id="PS50208"/>
    </source>
</evidence>
<keyword evidence="11" id="KW-0865">Zymogen</keyword>
<evidence type="ECO:0000256" key="7">
    <source>
        <dbReference type="ARBA" id="ARBA00022703"/>
    </source>
</evidence>
<reference evidence="21 22" key="1">
    <citation type="journal article" date="2012" name="Nature">
        <title>The genomic landscape of species divergence in Ficedula flycatchers.</title>
        <authorList>
            <person name="Ellegren H."/>
            <person name="Smeds L."/>
            <person name="Burri R."/>
            <person name="Olason P.I."/>
            <person name="Backstrom N."/>
            <person name="Kawakami T."/>
            <person name="Kunstner A."/>
            <person name="Makinen H."/>
            <person name="Nadachowska-Brzyska K."/>
            <person name="Qvarnstrom A."/>
            <person name="Uebbing S."/>
            <person name="Wolf J.B."/>
        </authorList>
    </citation>
    <scope>NUCLEOTIDE SEQUENCE [LARGE SCALE GENOMIC DNA]</scope>
</reference>
<evidence type="ECO:0000256" key="14">
    <source>
        <dbReference type="ARBA" id="ARBA00066479"/>
    </source>
</evidence>
<dbReference type="PANTHER" id="PTHR48169">
    <property type="entry name" value="DED DOMAIN-CONTAINING PROTEIN"/>
    <property type="match status" value="1"/>
</dbReference>
<evidence type="ECO:0000259" key="19">
    <source>
        <dbReference type="PROSITE" id="PS50207"/>
    </source>
</evidence>
<keyword evidence="22" id="KW-1185">Reference proteome</keyword>
<dbReference type="GO" id="GO:0097342">
    <property type="term" value="C:ripoptosome"/>
    <property type="evidence" value="ECO:0007669"/>
    <property type="project" value="Ensembl"/>
</dbReference>
<dbReference type="InterPro" id="IPR002138">
    <property type="entry name" value="Pept_C14_p10"/>
</dbReference>
<dbReference type="InterPro" id="IPR011029">
    <property type="entry name" value="DEATH-like_dom_sf"/>
</dbReference>
<dbReference type="GO" id="GO:0043124">
    <property type="term" value="P:negative regulation of canonical NF-kappaB signal transduction"/>
    <property type="evidence" value="ECO:0007669"/>
    <property type="project" value="Ensembl"/>
</dbReference>
<keyword evidence="7" id="KW-0053">Apoptosis</keyword>
<evidence type="ECO:0000256" key="10">
    <source>
        <dbReference type="ARBA" id="ARBA00022807"/>
    </source>
</evidence>
<dbReference type="GO" id="GO:0042802">
    <property type="term" value="F:identical protein binding"/>
    <property type="evidence" value="ECO:0007669"/>
    <property type="project" value="Ensembl"/>
</dbReference>
<dbReference type="GO" id="GO:0071260">
    <property type="term" value="P:cellular response to mechanical stimulus"/>
    <property type="evidence" value="ECO:0007669"/>
    <property type="project" value="Ensembl"/>
</dbReference>
<name>A0A803VPX0_FICAL</name>
<dbReference type="GO" id="GO:0097110">
    <property type="term" value="F:scaffold protein binding"/>
    <property type="evidence" value="ECO:0007669"/>
    <property type="project" value="Ensembl"/>
</dbReference>
<feature type="compositionally biased region" description="Pro residues" evidence="17">
    <location>
        <begin position="1"/>
        <end position="20"/>
    </location>
</feature>
<dbReference type="InterPro" id="IPR001309">
    <property type="entry name" value="Pept_C14_p20"/>
</dbReference>
<evidence type="ECO:0000256" key="12">
    <source>
        <dbReference type="ARBA" id="ARBA00023242"/>
    </source>
</evidence>
<dbReference type="Pfam" id="PF00656">
    <property type="entry name" value="Peptidase_C14"/>
    <property type="match status" value="1"/>
</dbReference>
<dbReference type="Gene3D" id="1.10.533.10">
    <property type="entry name" value="Death Domain, Fas"/>
    <property type="match status" value="2"/>
</dbReference>
<dbReference type="PRINTS" id="PR00376">
    <property type="entry name" value="IL1BCENZYME"/>
</dbReference>
<dbReference type="FunFam" id="1.10.533.10:FF:000016">
    <property type="entry name" value="CASP8 and FADD-like apoptosis regulator"/>
    <property type="match status" value="1"/>
</dbReference>
<feature type="region of interest" description="Disordered" evidence="17">
    <location>
        <begin position="1"/>
        <end position="21"/>
    </location>
</feature>
<accession>A0A803VPX0</accession>
<dbReference type="GO" id="GO:0032731">
    <property type="term" value="P:positive regulation of interleukin-1 beta production"/>
    <property type="evidence" value="ECO:0007669"/>
    <property type="project" value="Ensembl"/>
</dbReference>
<dbReference type="PROSITE" id="PS01121">
    <property type="entry name" value="CASPASE_HIS"/>
    <property type="match status" value="1"/>
</dbReference>
<evidence type="ECO:0000256" key="15">
    <source>
        <dbReference type="ARBA" id="ARBA00068172"/>
    </source>
</evidence>
<keyword evidence="9" id="KW-0378">Hydrolase</keyword>
<dbReference type="PROSITE" id="PS50168">
    <property type="entry name" value="DED"/>
    <property type="match status" value="2"/>
</dbReference>
<dbReference type="EC" id="3.4.22.61" evidence="14"/>
<sequence>MQREAPPGPGPAPGRVPPSVPCGRAAAMELPRGRLLAISEELDEAELAALKFLSQEHVPRRRLEAARSPHDLFEALEEMGVLEAGNLAFLRELLYRIGRIDLLVAHLGSSRQQVERELRAPGGARVPPLRWVSGTALSSQHQAEGFGFRRSWDLCPPLKRKKGGICAGGTVDKRSRAVVRRCARKHDETTPSTSFNRYLLFHLSEDTTEDELMSFKFHLIEELPKSKLTHETTMLDILTEMEKKGLLGKDNLSMLRSLCEKINISLWNRIEDGLNLYGQEEMRITEEGRSSTGCPERHLVSSVALDPPGSFNDSSQLLEAYKMTSRPCGVCLILNNHNFAKAREGVLEHKYMRDRNGTDVDAAALRNVFSKLHFRVEEYRDLTAEEIRKTVNIFRSEDHEDEDCFVCCILSHGKKGIIYGVDGQEVSIQELTTSFTAQNCNSLAGKPKVFFIQACQGDAFHKGVAIETDSGEQDASVERDARFQLDCIPAEADFLLGMATLQDYVSYRSPKEGTWYIQALCQHLEYSCPRGEDVLTILTAVNQEVSRKTSERDAKKQMPQPSFTLRKRLIFPVN</sequence>
<comment type="similarity">
    <text evidence="3 16">Belongs to the peptidase C14A family.</text>
</comment>
<dbReference type="AlphaFoldDB" id="A0A803VPX0"/>
<keyword evidence="8" id="KW-0677">Repeat</keyword>
<dbReference type="InterPro" id="IPR016129">
    <property type="entry name" value="Caspase_his_AS"/>
</dbReference>
<keyword evidence="4" id="KW-0963">Cytoplasm</keyword>
<dbReference type="FunFam" id="3.40.50.1460:FF:000008">
    <property type="entry name" value="caspase-8 isoform X1"/>
    <property type="match status" value="1"/>
</dbReference>
<dbReference type="GO" id="GO:0035877">
    <property type="term" value="F:death effector domain binding"/>
    <property type="evidence" value="ECO:0007669"/>
    <property type="project" value="Ensembl"/>
</dbReference>
<dbReference type="InterPro" id="IPR033170">
    <property type="entry name" value="Caspase-8_DED1"/>
</dbReference>
<dbReference type="SMART" id="SM00031">
    <property type="entry name" value="DED"/>
    <property type="match status" value="2"/>
</dbReference>
<evidence type="ECO:0000256" key="17">
    <source>
        <dbReference type="SAM" id="MobiDB-lite"/>
    </source>
</evidence>
<dbReference type="SUPFAM" id="SSF47986">
    <property type="entry name" value="DEATH domain"/>
    <property type="match status" value="2"/>
</dbReference>
<dbReference type="Gene3D" id="3.40.50.1460">
    <property type="match status" value="1"/>
</dbReference>
<keyword evidence="12" id="KW-0539">Nucleus</keyword>
<feature type="domain" description="Caspase family p20" evidence="20">
    <location>
        <begin position="327"/>
        <end position="459"/>
    </location>
</feature>
<dbReference type="InterPro" id="IPR033139">
    <property type="entry name" value="Caspase_cys_AS"/>
</dbReference>
<dbReference type="InterPro" id="IPR015917">
    <property type="entry name" value="Pept_C14A"/>
</dbReference>
<dbReference type="GO" id="GO:0070269">
    <property type="term" value="P:pyroptotic inflammatory response"/>
    <property type="evidence" value="ECO:0007669"/>
    <property type="project" value="Ensembl"/>
</dbReference>
<dbReference type="GO" id="GO:0030335">
    <property type="term" value="P:positive regulation of cell migration"/>
    <property type="evidence" value="ECO:0007669"/>
    <property type="project" value="Ensembl"/>
</dbReference>
<dbReference type="GO" id="GO:0034612">
    <property type="term" value="P:response to tumor necrosis factor"/>
    <property type="evidence" value="ECO:0007669"/>
    <property type="project" value="Ensembl"/>
</dbReference>
<evidence type="ECO:0000256" key="2">
    <source>
        <dbReference type="ARBA" id="ARBA00004496"/>
    </source>
</evidence>
<dbReference type="SUPFAM" id="SSF52129">
    <property type="entry name" value="Caspase-like"/>
    <property type="match status" value="1"/>
</dbReference>
<evidence type="ECO:0000256" key="6">
    <source>
        <dbReference type="ARBA" id="ARBA00022670"/>
    </source>
</evidence>
<evidence type="ECO:0000256" key="1">
    <source>
        <dbReference type="ARBA" id="ARBA00004123"/>
    </source>
</evidence>
<comment type="subcellular location">
    <subcellularLocation>
        <location evidence="2">Cytoplasm</location>
    </subcellularLocation>
    <subcellularLocation>
        <location evidence="1">Nucleus</location>
    </subcellularLocation>
</comment>
<dbReference type="PANTHER" id="PTHR48169:SF7">
    <property type="entry name" value="CASPASE 10"/>
    <property type="match status" value="1"/>
</dbReference>
<evidence type="ECO:0000256" key="9">
    <source>
        <dbReference type="ARBA" id="ARBA00022801"/>
    </source>
</evidence>
<dbReference type="Ensembl" id="ENSFALT00000037261.1">
    <property type="protein sequence ID" value="ENSFALP00000024776.1"/>
    <property type="gene ID" value="ENSFALG00000004124.2"/>
</dbReference>
<dbReference type="GO" id="GO:0051604">
    <property type="term" value="P:protein maturation"/>
    <property type="evidence" value="ECO:0007669"/>
    <property type="project" value="Ensembl"/>
</dbReference>
<reference evidence="21" key="2">
    <citation type="submission" date="2025-08" db="UniProtKB">
        <authorList>
            <consortium name="Ensembl"/>
        </authorList>
    </citation>
    <scope>IDENTIFICATION</scope>
</reference>
<comment type="catalytic activity">
    <reaction evidence="13">
        <text>Strict requirement for Asp at position P1 and has a preferred cleavage sequence of (Leu/Asp/Val)-Glu-Thr-Asp-|-(Gly/Ser/Ala).</text>
        <dbReference type="EC" id="3.4.22.61"/>
    </reaction>
</comment>
<evidence type="ECO:0000313" key="21">
    <source>
        <dbReference type="Ensembl" id="ENSFALP00000024776.1"/>
    </source>
</evidence>
<dbReference type="GO" id="GO:0004197">
    <property type="term" value="F:cysteine-type endopeptidase activity"/>
    <property type="evidence" value="ECO:0007669"/>
    <property type="project" value="Ensembl"/>
</dbReference>
<dbReference type="GO" id="GO:0140639">
    <property type="term" value="P:positive regulation of pyroptotic inflammatory response"/>
    <property type="evidence" value="ECO:0007669"/>
    <property type="project" value="Ensembl"/>
</dbReference>
<evidence type="ECO:0000256" key="11">
    <source>
        <dbReference type="ARBA" id="ARBA00023145"/>
    </source>
</evidence>
<gene>
    <name evidence="21" type="primary">CASP8</name>
</gene>
<dbReference type="GO" id="GO:0043123">
    <property type="term" value="P:positive regulation of canonical NF-kappaB signal transduction"/>
    <property type="evidence" value="ECO:0007669"/>
    <property type="project" value="Ensembl"/>
</dbReference>
<dbReference type="SMART" id="SM00115">
    <property type="entry name" value="CASc"/>
    <property type="match status" value="1"/>
</dbReference>
<dbReference type="GO" id="GO:0031265">
    <property type="term" value="C:CD95 death-inducing signaling complex"/>
    <property type="evidence" value="ECO:0007669"/>
    <property type="project" value="Ensembl"/>
</dbReference>
<dbReference type="GO" id="GO:0005634">
    <property type="term" value="C:nucleus"/>
    <property type="evidence" value="ECO:0007669"/>
    <property type="project" value="UniProtKB-SubCell"/>
</dbReference>
<evidence type="ECO:0000256" key="5">
    <source>
        <dbReference type="ARBA" id="ARBA00022553"/>
    </source>
</evidence>
<dbReference type="GO" id="GO:0051603">
    <property type="term" value="P:proteolysis involved in protein catabolic process"/>
    <property type="evidence" value="ECO:0007669"/>
    <property type="project" value="Ensembl"/>
</dbReference>
<evidence type="ECO:0000259" key="18">
    <source>
        <dbReference type="PROSITE" id="PS50168"/>
    </source>
</evidence>
<proteinExistence type="inferred from homology"/>
<feature type="domain" description="Caspase family p10" evidence="19">
    <location>
        <begin position="488"/>
        <end position="571"/>
    </location>
</feature>
<keyword evidence="5" id="KW-0597">Phosphoprotein</keyword>
<keyword evidence="10" id="KW-0788">Thiol protease</keyword>
<evidence type="ECO:0000256" key="8">
    <source>
        <dbReference type="ARBA" id="ARBA00022737"/>
    </source>
</evidence>
<dbReference type="Proteomes" id="UP000016665">
    <property type="component" value="Chromosome 7"/>
</dbReference>
<organism evidence="21 22">
    <name type="scientific">Ficedula albicollis</name>
    <name type="common">Collared flycatcher</name>
    <name type="synonym">Muscicapa albicollis</name>
    <dbReference type="NCBI Taxonomy" id="59894"/>
    <lineage>
        <taxon>Eukaryota</taxon>
        <taxon>Metazoa</taxon>
        <taxon>Chordata</taxon>
        <taxon>Craniata</taxon>
        <taxon>Vertebrata</taxon>
        <taxon>Euteleostomi</taxon>
        <taxon>Archelosauria</taxon>
        <taxon>Archosauria</taxon>
        <taxon>Dinosauria</taxon>
        <taxon>Saurischia</taxon>
        <taxon>Theropoda</taxon>
        <taxon>Coelurosauria</taxon>
        <taxon>Aves</taxon>
        <taxon>Neognathae</taxon>
        <taxon>Neoaves</taxon>
        <taxon>Telluraves</taxon>
        <taxon>Australaves</taxon>
        <taxon>Passeriformes</taxon>
        <taxon>Muscicapidae</taxon>
        <taxon>Ficedula</taxon>
    </lineage>
</organism>
<feature type="domain" description="DED" evidence="18">
    <location>
        <begin position="195"/>
        <end position="272"/>
    </location>
</feature>
<dbReference type="GO" id="GO:0030027">
    <property type="term" value="C:lamellipodium"/>
    <property type="evidence" value="ECO:0007669"/>
    <property type="project" value="Ensembl"/>
</dbReference>
<evidence type="ECO:0000313" key="22">
    <source>
        <dbReference type="Proteomes" id="UP000016665"/>
    </source>
</evidence>
<feature type="domain" description="DED" evidence="18">
    <location>
        <begin position="30"/>
        <end position="108"/>
    </location>
</feature>
<dbReference type="GO" id="GO:0097194">
    <property type="term" value="P:execution phase of apoptosis"/>
    <property type="evidence" value="ECO:0007669"/>
    <property type="project" value="Ensembl"/>
</dbReference>
<dbReference type="PROSITE" id="PS50208">
    <property type="entry name" value="CASPASE_P20"/>
    <property type="match status" value="1"/>
</dbReference>
<dbReference type="PROSITE" id="PS01122">
    <property type="entry name" value="CASPASE_CYS"/>
    <property type="match status" value="1"/>
</dbReference>
<dbReference type="GO" id="GO:0036462">
    <property type="term" value="P:TRAIL-activated apoptotic signaling pathway"/>
    <property type="evidence" value="ECO:0007669"/>
    <property type="project" value="Ensembl"/>
</dbReference>
<dbReference type="CDD" id="cd00032">
    <property type="entry name" value="CASc"/>
    <property type="match status" value="1"/>
</dbReference>
<dbReference type="GO" id="GO:0045862">
    <property type="term" value="P:positive regulation of proteolysis"/>
    <property type="evidence" value="ECO:0007669"/>
    <property type="project" value="Ensembl"/>
</dbReference>
<dbReference type="GeneTree" id="ENSGT00940000160319"/>
<dbReference type="GO" id="GO:0031625">
    <property type="term" value="F:ubiquitin protein ligase binding"/>
    <property type="evidence" value="ECO:0007669"/>
    <property type="project" value="Ensembl"/>
</dbReference>
<dbReference type="GO" id="GO:1900119">
    <property type="term" value="P:positive regulation of execution phase of apoptosis"/>
    <property type="evidence" value="ECO:0007669"/>
    <property type="project" value="Ensembl"/>
</dbReference>
<protein>
    <recommendedName>
        <fullName evidence="15">Caspase-8</fullName>
        <ecNumber evidence="14">3.4.22.61</ecNumber>
    </recommendedName>
</protein>
<evidence type="ECO:0000256" key="16">
    <source>
        <dbReference type="RuleBase" id="RU003971"/>
    </source>
</evidence>
<evidence type="ECO:0000256" key="3">
    <source>
        <dbReference type="ARBA" id="ARBA00010134"/>
    </source>
</evidence>
<dbReference type="InterPro" id="IPR001875">
    <property type="entry name" value="DED_dom"/>
</dbReference>